<keyword evidence="2" id="KW-1185">Reference proteome</keyword>
<dbReference type="InterPro" id="IPR013321">
    <property type="entry name" value="Arc_rbn_hlx_hlx"/>
</dbReference>
<name>A0A0R2AL79_9LACO</name>
<evidence type="ECO:0000313" key="1">
    <source>
        <dbReference type="EMBL" id="KRM64179.1"/>
    </source>
</evidence>
<organism evidence="1 2">
    <name type="scientific">Ligilactobacillus agilis DSM 20509</name>
    <dbReference type="NCBI Taxonomy" id="1423718"/>
    <lineage>
        <taxon>Bacteria</taxon>
        <taxon>Bacillati</taxon>
        <taxon>Bacillota</taxon>
        <taxon>Bacilli</taxon>
        <taxon>Lactobacillales</taxon>
        <taxon>Lactobacillaceae</taxon>
        <taxon>Ligilactobacillus</taxon>
    </lineage>
</organism>
<gene>
    <name evidence="1" type="ORF">FC14_GL000025</name>
</gene>
<comment type="caution">
    <text evidence="1">The sequence shown here is derived from an EMBL/GenBank/DDBJ whole genome shotgun (WGS) entry which is preliminary data.</text>
</comment>
<dbReference type="RefSeq" id="WP_056976793.1">
    <property type="nucleotide sequence ID" value="NZ_AYYP01000040.1"/>
</dbReference>
<sequence>MTTTGHKSKNKLVQLKLPVDVKNKLDDIFAKDGTTTPQALKMIATQIANRGFSPFTTLHYEQYSEPVSAELEAKLREDELKIMGYLPDDADEFTDEQSLNQAFEKNLK</sequence>
<dbReference type="EMBL" id="AYYP01000040">
    <property type="protein sequence ID" value="KRM64179.1"/>
    <property type="molecule type" value="Genomic_DNA"/>
</dbReference>
<dbReference type="Pfam" id="PF04221">
    <property type="entry name" value="RelB"/>
    <property type="match status" value="1"/>
</dbReference>
<dbReference type="GO" id="GO:0006355">
    <property type="term" value="P:regulation of DNA-templated transcription"/>
    <property type="evidence" value="ECO:0007669"/>
    <property type="project" value="InterPro"/>
</dbReference>
<accession>A0A0R2AL79</accession>
<dbReference type="OrthoDB" id="9804867at2"/>
<evidence type="ECO:0000313" key="2">
    <source>
        <dbReference type="Proteomes" id="UP000051008"/>
    </source>
</evidence>
<dbReference type="Proteomes" id="UP000051008">
    <property type="component" value="Unassembled WGS sequence"/>
</dbReference>
<reference evidence="1 2" key="1">
    <citation type="journal article" date="2015" name="Genome Announc.">
        <title>Expanding the biotechnology potential of lactobacilli through comparative genomics of 213 strains and associated genera.</title>
        <authorList>
            <person name="Sun Z."/>
            <person name="Harris H.M."/>
            <person name="McCann A."/>
            <person name="Guo C."/>
            <person name="Argimon S."/>
            <person name="Zhang W."/>
            <person name="Yang X."/>
            <person name="Jeffery I.B."/>
            <person name="Cooney J.C."/>
            <person name="Kagawa T.F."/>
            <person name="Liu W."/>
            <person name="Song Y."/>
            <person name="Salvetti E."/>
            <person name="Wrobel A."/>
            <person name="Rasinkangas P."/>
            <person name="Parkhill J."/>
            <person name="Rea M.C."/>
            <person name="O'Sullivan O."/>
            <person name="Ritari J."/>
            <person name="Douillard F.P."/>
            <person name="Paul Ross R."/>
            <person name="Yang R."/>
            <person name="Briner A.E."/>
            <person name="Felis G.E."/>
            <person name="de Vos W.M."/>
            <person name="Barrangou R."/>
            <person name="Klaenhammer T.R."/>
            <person name="Caufield P.W."/>
            <person name="Cui Y."/>
            <person name="Zhang H."/>
            <person name="O'Toole P.W."/>
        </authorList>
    </citation>
    <scope>NUCLEOTIDE SEQUENCE [LARGE SCALE GENOMIC DNA]</scope>
    <source>
        <strain evidence="1 2">DSM 20509</strain>
    </source>
</reference>
<dbReference type="InterPro" id="IPR007337">
    <property type="entry name" value="RelB/DinJ"/>
</dbReference>
<dbReference type="PATRIC" id="fig|1423718.3.peg.25"/>
<protein>
    <submittedName>
        <fullName evidence="1">Uncharacterized protein</fullName>
    </submittedName>
</protein>
<dbReference type="Gene3D" id="1.10.1220.10">
    <property type="entry name" value="Met repressor-like"/>
    <property type="match status" value="1"/>
</dbReference>
<proteinExistence type="predicted"/>
<dbReference type="AlphaFoldDB" id="A0A0R2AL79"/>